<feature type="transmembrane region" description="Helical" evidence="1">
    <location>
        <begin position="26"/>
        <end position="58"/>
    </location>
</feature>
<organism evidence="2 3">
    <name type="scientific">Mangrovibacter phragmitis</name>
    <dbReference type="NCBI Taxonomy" id="1691903"/>
    <lineage>
        <taxon>Bacteria</taxon>
        <taxon>Pseudomonadati</taxon>
        <taxon>Pseudomonadota</taxon>
        <taxon>Gammaproteobacteria</taxon>
        <taxon>Enterobacterales</taxon>
        <taxon>Enterobacteriaceae</taxon>
        <taxon>Mangrovibacter</taxon>
    </lineage>
</organism>
<dbReference type="RefSeq" id="WP_064600081.1">
    <property type="nucleotide sequence ID" value="NZ_LYRP01000043.1"/>
</dbReference>
<evidence type="ECO:0000256" key="1">
    <source>
        <dbReference type="SAM" id="Phobius"/>
    </source>
</evidence>
<proteinExistence type="predicted"/>
<keyword evidence="1" id="KW-1133">Transmembrane helix</keyword>
<keyword evidence="1" id="KW-0472">Membrane</keyword>
<keyword evidence="3" id="KW-1185">Reference proteome</keyword>
<evidence type="ECO:0000313" key="3">
    <source>
        <dbReference type="Proteomes" id="UP000078225"/>
    </source>
</evidence>
<evidence type="ECO:0000313" key="2">
    <source>
        <dbReference type="EMBL" id="OAT75821.1"/>
    </source>
</evidence>
<name>A0A1B7L0M0_9ENTR</name>
<reference evidence="3" key="1">
    <citation type="submission" date="2016-05" db="EMBL/GenBank/DDBJ databases">
        <authorList>
            <person name="Behera P."/>
            <person name="Vaishampayan P."/>
            <person name="Singh N."/>
            <person name="Raina V."/>
            <person name="Suar M."/>
            <person name="Pattnaik A."/>
            <person name="Rastogi G."/>
        </authorList>
    </citation>
    <scope>NUCLEOTIDE SEQUENCE [LARGE SCALE GENOMIC DNA]</scope>
    <source>
        <strain evidence="3">MP23</strain>
    </source>
</reference>
<protein>
    <submittedName>
        <fullName evidence="2">Uncharacterized protein</fullName>
    </submittedName>
</protein>
<gene>
    <name evidence="2" type="ORF">A9B99_13495</name>
</gene>
<dbReference type="Proteomes" id="UP000078225">
    <property type="component" value="Unassembled WGS sequence"/>
</dbReference>
<comment type="caution">
    <text evidence="2">The sequence shown here is derived from an EMBL/GenBank/DDBJ whole genome shotgun (WGS) entry which is preliminary data.</text>
</comment>
<dbReference type="AlphaFoldDB" id="A0A1B7L0M0"/>
<sequence length="68" mass="7470">MLFYTIVFVIIGFALGAFIKDSRSAIIAIVAISVIWALVWGAWAAAAFIELLVGYYIAKYALDKPKQS</sequence>
<dbReference type="EMBL" id="LYRP01000043">
    <property type="protein sequence ID" value="OAT75821.1"/>
    <property type="molecule type" value="Genomic_DNA"/>
</dbReference>
<accession>A0A1B7L0M0</accession>
<keyword evidence="1" id="KW-0812">Transmembrane</keyword>